<name>A0A3N2CZE7_9ACTN</name>
<gene>
    <name evidence="2" type="ORF">EDD33_3803</name>
</gene>
<keyword evidence="1" id="KW-1133">Transmembrane helix</keyword>
<sequence>MLELVLLAALPVGVVVTALVLLGAGAGRRVPSSRESRLVALTRAVGLLLGIAAAALVLQAGSYSSGTVLAPAAVGLGLLAGVAVGETLVRPRRAPGPRTASLRPRRVRDYVPRRLGPAVALQVVALVALLVLTSLTASRDASTGTVRALSCSGAGVSSTRTPYPGSFYSVPLALALLAVLLVAALAARQVVARPRGVGAAGDTGADDALRARSLAVVVAATGIAVAAPYCGIALTAGIALHGLGGGDAGCAPAWTGPVGLVVGWSVVPAAVLLLACLVSLLGDRARLPQPAFPPPPEQVRR</sequence>
<evidence type="ECO:0000313" key="3">
    <source>
        <dbReference type="Proteomes" id="UP000281738"/>
    </source>
</evidence>
<feature type="transmembrane region" description="Helical" evidence="1">
    <location>
        <begin position="6"/>
        <end position="26"/>
    </location>
</feature>
<feature type="transmembrane region" description="Helical" evidence="1">
    <location>
        <begin position="214"/>
        <end position="240"/>
    </location>
</feature>
<proteinExistence type="predicted"/>
<comment type="caution">
    <text evidence="2">The sequence shown here is derived from an EMBL/GenBank/DDBJ whole genome shotgun (WGS) entry which is preliminary data.</text>
</comment>
<accession>A0A3N2CZE7</accession>
<dbReference type="AlphaFoldDB" id="A0A3N2CZE7"/>
<dbReference type="Proteomes" id="UP000281738">
    <property type="component" value="Unassembled WGS sequence"/>
</dbReference>
<feature type="transmembrane region" description="Helical" evidence="1">
    <location>
        <begin position="68"/>
        <end position="89"/>
    </location>
</feature>
<keyword evidence="1" id="KW-0472">Membrane</keyword>
<organism evidence="2 3">
    <name type="scientific">Nocardioides aurantiacus</name>
    <dbReference type="NCBI Taxonomy" id="86796"/>
    <lineage>
        <taxon>Bacteria</taxon>
        <taxon>Bacillati</taxon>
        <taxon>Actinomycetota</taxon>
        <taxon>Actinomycetes</taxon>
        <taxon>Propionibacteriales</taxon>
        <taxon>Nocardioidaceae</taxon>
        <taxon>Nocardioides</taxon>
    </lineage>
</organism>
<reference evidence="2 3" key="1">
    <citation type="submission" date="2018-11" db="EMBL/GenBank/DDBJ databases">
        <title>Sequencing the genomes of 1000 actinobacteria strains.</title>
        <authorList>
            <person name="Klenk H.-P."/>
        </authorList>
    </citation>
    <scope>NUCLEOTIDE SEQUENCE [LARGE SCALE GENOMIC DNA]</scope>
    <source>
        <strain evidence="2 3">DSM 12652</strain>
    </source>
</reference>
<keyword evidence="3" id="KW-1185">Reference proteome</keyword>
<feature type="transmembrane region" description="Helical" evidence="1">
    <location>
        <begin position="115"/>
        <end position="137"/>
    </location>
</feature>
<protein>
    <submittedName>
        <fullName evidence="2">Uncharacterized protein</fullName>
    </submittedName>
</protein>
<keyword evidence="1" id="KW-0812">Transmembrane</keyword>
<feature type="transmembrane region" description="Helical" evidence="1">
    <location>
        <begin position="38"/>
        <end position="62"/>
    </location>
</feature>
<dbReference type="EMBL" id="RKHO01000001">
    <property type="protein sequence ID" value="ROR92902.1"/>
    <property type="molecule type" value="Genomic_DNA"/>
</dbReference>
<feature type="transmembrane region" description="Helical" evidence="1">
    <location>
        <begin position="167"/>
        <end position="187"/>
    </location>
</feature>
<evidence type="ECO:0000256" key="1">
    <source>
        <dbReference type="SAM" id="Phobius"/>
    </source>
</evidence>
<feature type="transmembrane region" description="Helical" evidence="1">
    <location>
        <begin position="260"/>
        <end position="281"/>
    </location>
</feature>
<evidence type="ECO:0000313" key="2">
    <source>
        <dbReference type="EMBL" id="ROR92902.1"/>
    </source>
</evidence>